<keyword evidence="1" id="KW-0472">Membrane</keyword>
<evidence type="ECO:0000313" key="3">
    <source>
        <dbReference type="EMBL" id="RRR73979.1"/>
    </source>
</evidence>
<dbReference type="Proteomes" id="UP000280307">
    <property type="component" value="Unassembled WGS sequence"/>
</dbReference>
<accession>A0A426U2N8</accession>
<comment type="caution">
    <text evidence="3">The sequence shown here is derived from an EMBL/GenBank/DDBJ whole genome shotgun (WGS) entry which is preliminary data.</text>
</comment>
<dbReference type="EMBL" id="RSAS01000303">
    <property type="protein sequence ID" value="RRR73979.1"/>
    <property type="molecule type" value="Genomic_DNA"/>
</dbReference>
<organism evidence="3 4">
    <name type="scientific">Candidatus Viridilinea halotolerans</name>
    <dbReference type="NCBI Taxonomy" id="2491704"/>
    <lineage>
        <taxon>Bacteria</taxon>
        <taxon>Bacillati</taxon>
        <taxon>Chloroflexota</taxon>
        <taxon>Chloroflexia</taxon>
        <taxon>Chloroflexales</taxon>
        <taxon>Chloroflexineae</taxon>
        <taxon>Oscillochloridaceae</taxon>
        <taxon>Candidatus Viridilinea</taxon>
    </lineage>
</organism>
<keyword evidence="1" id="KW-0812">Transmembrane</keyword>
<keyword evidence="1" id="KW-1133">Transmembrane helix</keyword>
<evidence type="ECO:0000256" key="1">
    <source>
        <dbReference type="SAM" id="Phobius"/>
    </source>
</evidence>
<evidence type="ECO:0000256" key="2">
    <source>
        <dbReference type="SAM" id="SignalP"/>
    </source>
</evidence>
<protein>
    <recommendedName>
        <fullName evidence="5">META domain-containing protein</fullName>
    </recommendedName>
</protein>
<name>A0A426U2N8_9CHLR</name>
<evidence type="ECO:0000313" key="4">
    <source>
        <dbReference type="Proteomes" id="UP000280307"/>
    </source>
</evidence>
<evidence type="ECO:0008006" key="5">
    <source>
        <dbReference type="Google" id="ProtNLM"/>
    </source>
</evidence>
<proteinExistence type="predicted"/>
<sequence>MQQRIVVLILVITLLTGCSSATAEPLAPPTPTPDPLAGLFGQDWVASVANVGAFGVSASMDMTMVFYRNGDVRADVPPVARYTGKFALADEGLLRFDWEEEILLADERRSLTEFWQFDLRGNRLILTNDETGEERIFSTQ</sequence>
<dbReference type="PROSITE" id="PS51257">
    <property type="entry name" value="PROKAR_LIPOPROTEIN"/>
    <property type="match status" value="1"/>
</dbReference>
<feature type="transmembrane region" description="Helical" evidence="1">
    <location>
        <begin position="44"/>
        <end position="67"/>
    </location>
</feature>
<dbReference type="AlphaFoldDB" id="A0A426U2N8"/>
<gene>
    <name evidence="3" type="ORF">EI684_08000</name>
</gene>
<reference evidence="3 4" key="1">
    <citation type="submission" date="2018-12" db="EMBL/GenBank/DDBJ databases">
        <title>Genome Sequence of Candidatus Viridilinea halotolerans isolated from saline sulfide-rich spring.</title>
        <authorList>
            <person name="Grouzdev D.S."/>
            <person name="Burganskaya E.I."/>
            <person name="Krutkina M.S."/>
            <person name="Sukhacheva M.V."/>
            <person name="Gorlenko V.M."/>
        </authorList>
    </citation>
    <scope>NUCLEOTIDE SEQUENCE [LARGE SCALE GENOMIC DNA]</scope>
    <source>
        <strain evidence="3">Chok-6</strain>
    </source>
</reference>
<keyword evidence="2" id="KW-0732">Signal</keyword>
<feature type="signal peptide" evidence="2">
    <location>
        <begin position="1"/>
        <end position="23"/>
    </location>
</feature>
<feature type="chain" id="PRO_5019160692" description="META domain-containing protein" evidence="2">
    <location>
        <begin position="24"/>
        <end position="140"/>
    </location>
</feature>